<organism evidence="2 3">
    <name type="scientific">Lachnospira eligens (strain ATCC 27750 / DSM 3376 / VPI C15-48 / C15-B4)</name>
    <name type="common">Eubacterium eligens</name>
    <dbReference type="NCBI Taxonomy" id="515620"/>
    <lineage>
        <taxon>Bacteria</taxon>
        <taxon>Bacillati</taxon>
        <taxon>Bacillota</taxon>
        <taxon>Clostridia</taxon>
        <taxon>Lachnospirales</taxon>
        <taxon>Lachnospiraceae</taxon>
        <taxon>Lachnospira</taxon>
    </lineage>
</organism>
<accession>C4Z2N9</accession>
<gene>
    <name evidence="2" type="ordered locus">EUBELI_00258</name>
</gene>
<dbReference type="HOGENOM" id="CLU_058580_1_0_9"/>
<dbReference type="PANTHER" id="PTHR34301:SF8">
    <property type="entry name" value="ATPASE DOMAIN-CONTAINING PROTEIN"/>
    <property type="match status" value="1"/>
</dbReference>
<reference evidence="2 3" key="1">
    <citation type="journal article" date="2009" name="Proc. Natl. Acad. Sci. U.S.A.">
        <title>Characterizing a model human gut microbiota composed of members of its two dominant bacterial phyla.</title>
        <authorList>
            <person name="Mahowald M.A."/>
            <person name="Rey F.E."/>
            <person name="Seedorf H."/>
            <person name="Turnbaugh P.J."/>
            <person name="Fulton R.S."/>
            <person name="Wollam A."/>
            <person name="Shah N."/>
            <person name="Wang C."/>
            <person name="Magrini V."/>
            <person name="Wilson R.K."/>
            <person name="Cantarel B.L."/>
            <person name="Coutinho P.M."/>
            <person name="Henrissat B."/>
            <person name="Crock L.W."/>
            <person name="Russell A."/>
            <person name="Verberkmoes N.C."/>
            <person name="Hettich R.L."/>
            <person name="Gordon J.I."/>
        </authorList>
    </citation>
    <scope>NUCLEOTIDE SEQUENCE [LARGE SCALE GENOMIC DNA]</scope>
    <source>
        <strain evidence="3">ATCC 27750 / DSM 3376 / VPI C15-48 / C15-B4</strain>
    </source>
</reference>
<dbReference type="InterPro" id="IPR011579">
    <property type="entry name" value="ATPase_dom"/>
</dbReference>
<name>C4Z2N9_LACE2</name>
<sequence length="349" mass="39889">MEVFMDNPYSMVFGKEPELFVSRAAQENKVINDFSGDNPTYQTYLLTGVRGSGKTVMMTEIANKLRKSDEWIIVELNPDRDLLNGLAANLSSNNKLAAIFKDARINLSFLGFGVEISGVAPITDIEVALHEMIANLKKHNKKILIAIDEVTNNENIKVFASAFQIMVRKDLPVFLLMTGLYENINAIQDEKNLTFLYRAPKLEMKSLNIGAVAQKYADTFDIDSDNAVEMAKLTKGYPFAFQVLGYLTWNNNGDYKGVLAEYRQYLEEYVYEKIWSELSAKDKEIAFAIAKCDTGKIKDIRELMHIDTNQFNPYRKRLIKKGIVDGSEYGIVRFTLPFFERFVIENYYE</sequence>
<dbReference type="STRING" id="515620.EUBELI_00258"/>
<dbReference type="Gene3D" id="3.40.50.300">
    <property type="entry name" value="P-loop containing nucleotide triphosphate hydrolases"/>
    <property type="match status" value="1"/>
</dbReference>
<dbReference type="SUPFAM" id="SSF52540">
    <property type="entry name" value="P-loop containing nucleoside triphosphate hydrolases"/>
    <property type="match status" value="1"/>
</dbReference>
<keyword evidence="3" id="KW-1185">Reference proteome</keyword>
<feature type="domain" description="AAA+ ATPase" evidence="1">
    <location>
        <begin position="40"/>
        <end position="208"/>
    </location>
</feature>
<dbReference type="Proteomes" id="UP000001476">
    <property type="component" value="Chromosome"/>
</dbReference>
<dbReference type="GO" id="GO:0005524">
    <property type="term" value="F:ATP binding"/>
    <property type="evidence" value="ECO:0007669"/>
    <property type="project" value="InterPro"/>
</dbReference>
<dbReference type="KEGG" id="eel:EUBELI_00258"/>
<dbReference type="InterPro" id="IPR003593">
    <property type="entry name" value="AAA+_ATPase"/>
</dbReference>
<proteinExistence type="predicted"/>
<dbReference type="InterPro" id="IPR027417">
    <property type="entry name" value="P-loop_NTPase"/>
</dbReference>
<evidence type="ECO:0000259" key="1">
    <source>
        <dbReference type="SMART" id="SM00382"/>
    </source>
</evidence>
<dbReference type="eggNOG" id="COG1672">
    <property type="taxonomic scope" value="Bacteria"/>
</dbReference>
<dbReference type="SMART" id="SM00382">
    <property type="entry name" value="AAA"/>
    <property type="match status" value="1"/>
</dbReference>
<evidence type="ECO:0000313" key="3">
    <source>
        <dbReference type="Proteomes" id="UP000001476"/>
    </source>
</evidence>
<dbReference type="PANTHER" id="PTHR34301">
    <property type="entry name" value="DNA-BINDING PROTEIN-RELATED"/>
    <property type="match status" value="1"/>
</dbReference>
<dbReference type="Pfam" id="PF01637">
    <property type="entry name" value="ATPase_2"/>
    <property type="match status" value="1"/>
</dbReference>
<dbReference type="AlphaFoldDB" id="C4Z2N9"/>
<protein>
    <recommendedName>
        <fullName evidence="1">AAA+ ATPase domain-containing protein</fullName>
    </recommendedName>
</protein>
<evidence type="ECO:0000313" key="2">
    <source>
        <dbReference type="EMBL" id="ACR71294.1"/>
    </source>
</evidence>
<dbReference type="EMBL" id="CP001104">
    <property type="protein sequence ID" value="ACR71294.1"/>
    <property type="molecule type" value="Genomic_DNA"/>
</dbReference>